<dbReference type="AlphaFoldDB" id="A0A377JM99"/>
<dbReference type="EMBL" id="UGHZ01000001">
    <property type="protein sequence ID" value="STP08868.1"/>
    <property type="molecule type" value="Genomic_DNA"/>
</dbReference>
<dbReference type="Proteomes" id="UP000255335">
    <property type="component" value="Unassembled WGS sequence"/>
</dbReference>
<dbReference type="RefSeq" id="WP_115025679.1">
    <property type="nucleotide sequence ID" value="NZ_UGHZ01000001.1"/>
</dbReference>
<name>A0A377JM99_9HELI</name>
<evidence type="ECO:0000313" key="2">
    <source>
        <dbReference type="Proteomes" id="UP000255335"/>
    </source>
</evidence>
<proteinExistence type="predicted"/>
<evidence type="ECO:0008006" key="3">
    <source>
        <dbReference type="Google" id="ProtNLM"/>
    </source>
</evidence>
<sequence length="185" mass="20434">MRSLHTFGTFAFGAFGLGLLLAGCFSGEPSTPQDNGEITQICNEPKYTIALGKIETTKENILSKKDFQAILDESLAKSGCFKVESKTTPTSYTLNIKYGFEIQETKEDTSAISTKDSATLKSDVSFTMTNKTNTIQQNATSTLKMSEKKYLGVGDELEITQDQKQNVIRRSLRTIFNNLSNMPSK</sequence>
<protein>
    <recommendedName>
        <fullName evidence="3">Lipoprotein</fullName>
    </recommendedName>
</protein>
<gene>
    <name evidence="1" type="ORF">NCTC12221_00291</name>
</gene>
<evidence type="ECO:0000313" key="1">
    <source>
        <dbReference type="EMBL" id="STP08868.1"/>
    </source>
</evidence>
<organism evidence="1 2">
    <name type="scientific">Helicobacter cinaedi</name>
    <dbReference type="NCBI Taxonomy" id="213"/>
    <lineage>
        <taxon>Bacteria</taxon>
        <taxon>Pseudomonadati</taxon>
        <taxon>Campylobacterota</taxon>
        <taxon>Epsilonproteobacteria</taxon>
        <taxon>Campylobacterales</taxon>
        <taxon>Helicobacteraceae</taxon>
        <taxon>Helicobacter</taxon>
    </lineage>
</organism>
<reference evidence="1 2" key="1">
    <citation type="submission" date="2018-06" db="EMBL/GenBank/DDBJ databases">
        <authorList>
            <consortium name="Pathogen Informatics"/>
            <person name="Doyle S."/>
        </authorList>
    </citation>
    <scope>NUCLEOTIDE SEQUENCE [LARGE SCALE GENOMIC DNA]</scope>
    <source>
        <strain evidence="1 2">NCTC12221</strain>
    </source>
</reference>
<accession>A0A377JM99</accession>
<dbReference type="PROSITE" id="PS51257">
    <property type="entry name" value="PROKAR_LIPOPROTEIN"/>
    <property type="match status" value="1"/>
</dbReference>